<organism evidence="1 2">
    <name type="scientific">Madurella fahalii</name>
    <dbReference type="NCBI Taxonomy" id="1157608"/>
    <lineage>
        <taxon>Eukaryota</taxon>
        <taxon>Fungi</taxon>
        <taxon>Dikarya</taxon>
        <taxon>Ascomycota</taxon>
        <taxon>Pezizomycotina</taxon>
        <taxon>Sordariomycetes</taxon>
        <taxon>Sordariomycetidae</taxon>
        <taxon>Sordariales</taxon>
        <taxon>Sordariales incertae sedis</taxon>
        <taxon>Madurella</taxon>
    </lineage>
</organism>
<dbReference type="GeneID" id="98173682"/>
<accession>A0ABQ0G4N2</accession>
<dbReference type="PANTHER" id="PTHR12265">
    <property type="entry name" value="TRANSMEMBRANE PROTEIN 53"/>
    <property type="match status" value="1"/>
</dbReference>
<evidence type="ECO:0000313" key="1">
    <source>
        <dbReference type="EMBL" id="GAB1312727.1"/>
    </source>
</evidence>
<comment type="caution">
    <text evidence="1">The sequence shown here is derived from an EMBL/GenBank/DDBJ whole genome shotgun (WGS) entry which is preliminary data.</text>
</comment>
<name>A0ABQ0G4N2_9PEZI</name>
<dbReference type="EMBL" id="BAAFSV010000002">
    <property type="protein sequence ID" value="GAB1312727.1"/>
    <property type="molecule type" value="Genomic_DNA"/>
</dbReference>
<dbReference type="InterPro" id="IPR029058">
    <property type="entry name" value="AB_hydrolase_fold"/>
</dbReference>
<evidence type="ECO:0000313" key="2">
    <source>
        <dbReference type="Proteomes" id="UP001628179"/>
    </source>
</evidence>
<gene>
    <name evidence="1" type="ORF">MFIFM68171_02937</name>
</gene>
<dbReference type="SUPFAM" id="SSF53474">
    <property type="entry name" value="alpha/beta-Hydrolases"/>
    <property type="match status" value="1"/>
</dbReference>
<dbReference type="Pfam" id="PF05705">
    <property type="entry name" value="DUF829"/>
    <property type="match status" value="1"/>
</dbReference>
<reference evidence="1 2" key="1">
    <citation type="submission" date="2024-09" db="EMBL/GenBank/DDBJ databases">
        <title>Itraconazole resistance in Madurella fahalii resulting from another homologue of gene encoding cytochrome P450 14-alpha sterol demethylase (CYP51).</title>
        <authorList>
            <person name="Yoshioka I."/>
            <person name="Fahal A.H."/>
            <person name="Kaneko S."/>
            <person name="Yaguchi T."/>
        </authorList>
    </citation>
    <scope>NUCLEOTIDE SEQUENCE [LARGE SCALE GENOMIC DNA]</scope>
    <source>
        <strain evidence="1 2">IFM 68171</strain>
    </source>
</reference>
<dbReference type="PANTHER" id="PTHR12265:SF40">
    <property type="entry name" value="DUF829-DOMAIN-CONTAINING PROTEIN"/>
    <property type="match status" value="1"/>
</dbReference>
<sequence>MATMTPQPRGAGGLMSLREARVAAIAARAILEQDYEVQTSAHGDDAADPPSRPRLLVHVFSNAGSTMLYHLYTAYAATAGFSSSSDGVRKTATLLPLHATVFDSAPAPFTYQTLLQGILDSAPSAAARLAVTPLAYVYVALVWVVVALLRLPDHIGDLGPRAHNDPARAREAGRVYLYGPADRITPAAGIERHADEAASRGFRVRREVFAGMGHVVHARKHADRYWCAVRRAWEEASRLEG</sequence>
<dbReference type="Proteomes" id="UP001628179">
    <property type="component" value="Unassembled WGS sequence"/>
</dbReference>
<dbReference type="InterPro" id="IPR008547">
    <property type="entry name" value="DUF829_TMEM53"/>
</dbReference>
<keyword evidence="2" id="KW-1185">Reference proteome</keyword>
<proteinExistence type="predicted"/>
<dbReference type="RefSeq" id="XP_070914460.1">
    <property type="nucleotide sequence ID" value="XM_071058359.1"/>
</dbReference>
<protein>
    <submittedName>
        <fullName evidence="1">Indole-diterpene biosynthesis protein PaxU</fullName>
    </submittedName>
</protein>